<evidence type="ECO:0000256" key="2">
    <source>
        <dbReference type="ARBA" id="ARBA00010267"/>
    </source>
</evidence>
<reference evidence="5 6" key="1">
    <citation type="journal article" date="2021" name="Sci. Rep.">
        <title>Chromosome anchoring in Senegalese sole (Solea senegalensis) reveals sex-associated markers and genome rearrangements in flatfish.</title>
        <authorList>
            <person name="Guerrero-Cozar I."/>
            <person name="Gomez-Garrido J."/>
            <person name="Berbel C."/>
            <person name="Martinez-Blanch J.F."/>
            <person name="Alioto T."/>
            <person name="Claros M.G."/>
            <person name="Gagnaire P.A."/>
            <person name="Manchado M."/>
        </authorList>
    </citation>
    <scope>NUCLEOTIDE SEQUENCE [LARGE SCALE GENOMIC DNA]</scope>
    <source>
        <strain evidence="5">Sse05_10M</strain>
    </source>
</reference>
<protein>
    <submittedName>
        <fullName evidence="5">Uncharacterized protein</fullName>
    </submittedName>
</protein>
<dbReference type="AlphaFoldDB" id="A0AAV6T3U5"/>
<name>A0AAV6T3U5_SOLSE</name>
<evidence type="ECO:0000313" key="5">
    <source>
        <dbReference type="EMBL" id="KAG7524064.1"/>
    </source>
</evidence>
<dbReference type="EMBL" id="JAGKHQ010000001">
    <property type="protein sequence ID" value="KAG7524064.1"/>
    <property type="molecule type" value="Genomic_DNA"/>
</dbReference>
<feature type="compositionally biased region" description="Polar residues" evidence="4">
    <location>
        <begin position="218"/>
        <end position="228"/>
    </location>
</feature>
<feature type="compositionally biased region" description="Basic and acidic residues" evidence="4">
    <location>
        <begin position="368"/>
        <end position="391"/>
    </location>
</feature>
<feature type="region of interest" description="Disordered" evidence="4">
    <location>
        <begin position="250"/>
        <end position="396"/>
    </location>
</feature>
<evidence type="ECO:0000256" key="3">
    <source>
        <dbReference type="ARBA" id="ARBA00022490"/>
    </source>
</evidence>
<dbReference type="GO" id="GO:1990108">
    <property type="term" value="P:protein linear deubiquitination"/>
    <property type="evidence" value="ECO:0007669"/>
    <property type="project" value="TreeGrafter"/>
</dbReference>
<organism evidence="5 6">
    <name type="scientific">Solea senegalensis</name>
    <name type="common">Senegalese sole</name>
    <dbReference type="NCBI Taxonomy" id="28829"/>
    <lineage>
        <taxon>Eukaryota</taxon>
        <taxon>Metazoa</taxon>
        <taxon>Chordata</taxon>
        <taxon>Craniata</taxon>
        <taxon>Vertebrata</taxon>
        <taxon>Euteleostomi</taxon>
        <taxon>Actinopterygii</taxon>
        <taxon>Neopterygii</taxon>
        <taxon>Teleostei</taxon>
        <taxon>Neoteleostei</taxon>
        <taxon>Acanthomorphata</taxon>
        <taxon>Carangaria</taxon>
        <taxon>Pleuronectiformes</taxon>
        <taxon>Pleuronectoidei</taxon>
        <taxon>Soleidae</taxon>
        <taxon>Solea</taxon>
    </lineage>
</organism>
<evidence type="ECO:0000313" key="6">
    <source>
        <dbReference type="Proteomes" id="UP000693946"/>
    </source>
</evidence>
<feature type="compositionally biased region" description="Basic and acidic residues" evidence="4">
    <location>
        <begin position="47"/>
        <end position="71"/>
    </location>
</feature>
<comment type="subcellular location">
    <subcellularLocation>
        <location evidence="1">Cytoplasm</location>
    </subcellularLocation>
</comment>
<dbReference type="GO" id="GO:0004843">
    <property type="term" value="F:cysteine-type deubiquitinase activity"/>
    <property type="evidence" value="ECO:0007669"/>
    <property type="project" value="TreeGrafter"/>
</dbReference>
<accession>A0AAV6T3U5</accession>
<gene>
    <name evidence="5" type="ORF">JOB18_006499</name>
</gene>
<proteinExistence type="inferred from homology"/>
<keyword evidence="6" id="KW-1185">Reference proteome</keyword>
<comment type="caution">
    <text evidence="5">The sequence shown here is derived from an EMBL/GenBank/DDBJ whole genome shotgun (WGS) entry which is preliminary data.</text>
</comment>
<dbReference type="Pfam" id="PF16218">
    <property type="entry name" value="Peptidase_C101"/>
    <property type="match status" value="1"/>
</dbReference>
<feature type="compositionally biased region" description="Polar residues" evidence="4">
    <location>
        <begin position="72"/>
        <end position="85"/>
    </location>
</feature>
<sequence length="773" mass="84667">MGNCCHAESPCSSAEERSVLLRNDAKATVPTGEGVMEGTVGPDGDDDMRKNQDKTNIKIDEKAEEVKEKQSLENGETEPSNTQENGPLVKEAIKTTKASPCKGNSIRAQDEEMTDPPDSSEKPGLLQCTLDSLQKTNTATHWEGFPETNAVPEVNPASVPDKIPNEISAESVCPEKPSHTEMTSATQHITVCTSQDVEEEVGSNIKSDNAATKSFMEFSQNGETSPVPNTAATAAAAAAGQVVPIAVVSEKNNEEASSHAVTEDSDTGSCSVCEQAGPEVIKSDDVPESPPATEPTESQSPRLNHNGERRESANSVRESATTALTDAIESKKSIKNGSPSSTKPDQRAEPDPEELATSLKEITSLENIRQDVGEEILLKKQDEAGDAPKEEEKEDVMEVAVEENTASETVALVAKDAETQEVTWKEEQLDESTATDVRVEVVSVTEKENSTGTHLENSEEDLYRAAEEVSVSHNDKPGPQCVLETSLLKVEDRCSLAPALDILSYSEREWKGNTAKSALIRKGYREMSQRFSSLRRVRGDNYCALRATLFQVLSHSTQLPSWLQEEDCTMLLEQLEAQEGLISQWTFPGACLQGDGTGDVTQQLKSYMDLLRIKWRAAVDCASAMERQQLCERVFQGGEQEFGLLEALKLLMLGRALELHGCMQGGGDVPLFCWLLFARDSSDCPRSFLSNHLSHVGLSAGLEQVEMFLLGYALQCTIQVYRLYKADTEEFVTFYPDDHKDDWLSVCLVTEDDRHYNVPVVEAAELREELDSS</sequence>
<evidence type="ECO:0000256" key="1">
    <source>
        <dbReference type="ARBA" id="ARBA00004496"/>
    </source>
</evidence>
<feature type="compositionally biased region" description="Polar residues" evidence="4">
    <location>
        <begin position="313"/>
        <end position="324"/>
    </location>
</feature>
<dbReference type="GO" id="GO:0005737">
    <property type="term" value="C:cytoplasm"/>
    <property type="evidence" value="ECO:0007669"/>
    <property type="project" value="UniProtKB-SubCell"/>
</dbReference>
<dbReference type="Proteomes" id="UP000693946">
    <property type="component" value="Linkage Group LG1"/>
</dbReference>
<feature type="region of interest" description="Disordered" evidence="4">
    <location>
        <begin position="22"/>
        <end position="125"/>
    </location>
</feature>
<dbReference type="InterPro" id="IPR023235">
    <property type="entry name" value="FAM105"/>
</dbReference>
<feature type="region of interest" description="Disordered" evidence="4">
    <location>
        <begin position="218"/>
        <end position="237"/>
    </location>
</feature>
<keyword evidence="3" id="KW-0963">Cytoplasm</keyword>
<comment type="similarity">
    <text evidence="2">Belongs to the peptidase C65 family. Otulin subfamily.</text>
</comment>
<dbReference type="PANTHER" id="PTHR33662">
    <property type="entry name" value="OTU DEUBIQUITINASE WITH LINEAR LINKAGE-SPECIFICITY A-RELATED"/>
    <property type="match status" value="1"/>
</dbReference>
<dbReference type="PANTHER" id="PTHR33662:SF3">
    <property type="entry name" value="FIBROUS SHEATH CABYR-BINDING PROTEIN-LIKE-RELATED"/>
    <property type="match status" value="1"/>
</dbReference>
<evidence type="ECO:0000256" key="4">
    <source>
        <dbReference type="SAM" id="MobiDB-lite"/>
    </source>
</evidence>